<dbReference type="GO" id="GO:0005634">
    <property type="term" value="C:nucleus"/>
    <property type="evidence" value="ECO:0007669"/>
    <property type="project" value="UniProtKB-SubCell"/>
</dbReference>
<dbReference type="GO" id="GO:0006357">
    <property type="term" value="P:regulation of transcription by RNA polymerase II"/>
    <property type="evidence" value="ECO:0007669"/>
    <property type="project" value="TreeGrafter"/>
</dbReference>
<feature type="compositionally biased region" description="Low complexity" evidence="5">
    <location>
        <begin position="824"/>
        <end position="836"/>
    </location>
</feature>
<feature type="compositionally biased region" description="Polar residues" evidence="5">
    <location>
        <begin position="812"/>
        <end position="821"/>
    </location>
</feature>
<feature type="domain" description="Homeobox" evidence="6">
    <location>
        <begin position="347"/>
        <end position="407"/>
    </location>
</feature>
<dbReference type="SMART" id="SM00389">
    <property type="entry name" value="HOX"/>
    <property type="match status" value="1"/>
</dbReference>
<dbReference type="Pfam" id="PF00046">
    <property type="entry name" value="Homeodomain"/>
    <property type="match status" value="1"/>
</dbReference>
<evidence type="ECO:0000256" key="1">
    <source>
        <dbReference type="ARBA" id="ARBA00023125"/>
    </source>
</evidence>
<keyword evidence="1 3" id="KW-0238">DNA-binding</keyword>
<feature type="region of interest" description="Disordered" evidence="5">
    <location>
        <begin position="1"/>
        <end position="45"/>
    </location>
</feature>
<keyword evidence="3 4" id="KW-0539">Nucleus</keyword>
<dbReference type="Gene3D" id="1.10.10.60">
    <property type="entry name" value="Homeodomain-like"/>
    <property type="match status" value="1"/>
</dbReference>
<dbReference type="InterPro" id="IPR051000">
    <property type="entry name" value="Homeobox_DNA-bind_prot"/>
</dbReference>
<feature type="compositionally biased region" description="Low complexity" evidence="5">
    <location>
        <begin position="95"/>
        <end position="107"/>
    </location>
</feature>
<dbReference type="Proteomes" id="UP000237144">
    <property type="component" value="Unassembled WGS sequence"/>
</dbReference>
<dbReference type="PROSITE" id="PS50071">
    <property type="entry name" value="HOMEOBOX_2"/>
    <property type="match status" value="1"/>
</dbReference>
<evidence type="ECO:0000313" key="8">
    <source>
        <dbReference type="Proteomes" id="UP000237144"/>
    </source>
</evidence>
<evidence type="ECO:0000256" key="3">
    <source>
        <dbReference type="PROSITE-ProRule" id="PRU00108"/>
    </source>
</evidence>
<dbReference type="GO" id="GO:0000978">
    <property type="term" value="F:RNA polymerase II cis-regulatory region sequence-specific DNA binding"/>
    <property type="evidence" value="ECO:0007669"/>
    <property type="project" value="TreeGrafter"/>
</dbReference>
<feature type="region of interest" description="Disordered" evidence="5">
    <location>
        <begin position="61"/>
        <end position="177"/>
    </location>
</feature>
<organism evidence="7 8">
    <name type="scientific">Rhodotorula taiwanensis</name>
    <dbReference type="NCBI Taxonomy" id="741276"/>
    <lineage>
        <taxon>Eukaryota</taxon>
        <taxon>Fungi</taxon>
        <taxon>Dikarya</taxon>
        <taxon>Basidiomycota</taxon>
        <taxon>Pucciniomycotina</taxon>
        <taxon>Microbotryomycetes</taxon>
        <taxon>Sporidiobolales</taxon>
        <taxon>Sporidiobolaceae</taxon>
        <taxon>Rhodotorula</taxon>
    </lineage>
</organism>
<accession>A0A2S5B4I4</accession>
<dbReference type="SUPFAM" id="SSF46689">
    <property type="entry name" value="Homeodomain-like"/>
    <property type="match status" value="1"/>
</dbReference>
<evidence type="ECO:0000256" key="4">
    <source>
        <dbReference type="RuleBase" id="RU000682"/>
    </source>
</evidence>
<feature type="compositionally biased region" description="Polar residues" evidence="5">
    <location>
        <begin position="845"/>
        <end position="858"/>
    </location>
</feature>
<reference evidence="7 8" key="1">
    <citation type="journal article" date="2018" name="Front. Microbiol.">
        <title>Prospects for Fungal Bioremediation of Acidic Radioactive Waste Sites: Characterization and Genome Sequence of Rhodotorula taiwanensis MD1149.</title>
        <authorList>
            <person name="Tkavc R."/>
            <person name="Matrosova V.Y."/>
            <person name="Grichenko O.E."/>
            <person name="Gostincar C."/>
            <person name="Volpe R.P."/>
            <person name="Klimenkova P."/>
            <person name="Gaidamakova E.K."/>
            <person name="Zhou C.E."/>
            <person name="Stewart B.J."/>
            <person name="Lyman M.G."/>
            <person name="Malfatti S.A."/>
            <person name="Rubinfeld B."/>
            <person name="Courtot M."/>
            <person name="Singh J."/>
            <person name="Dalgard C.L."/>
            <person name="Hamilton T."/>
            <person name="Frey K.G."/>
            <person name="Gunde-Cimerman N."/>
            <person name="Dugan L."/>
            <person name="Daly M.J."/>
        </authorList>
    </citation>
    <scope>NUCLEOTIDE SEQUENCE [LARGE SCALE GENOMIC DNA]</scope>
    <source>
        <strain evidence="7 8">MD1149</strain>
    </source>
</reference>
<dbReference type="PANTHER" id="PTHR24324">
    <property type="entry name" value="HOMEOBOX PROTEIN HHEX"/>
    <property type="match status" value="1"/>
</dbReference>
<dbReference type="CDD" id="cd00086">
    <property type="entry name" value="homeodomain"/>
    <property type="match status" value="1"/>
</dbReference>
<gene>
    <name evidence="7" type="ORF">BMF94_5314</name>
</gene>
<feature type="compositionally biased region" description="Basic and acidic residues" evidence="5">
    <location>
        <begin position="219"/>
        <end position="242"/>
    </location>
</feature>
<dbReference type="GO" id="GO:0030154">
    <property type="term" value="P:cell differentiation"/>
    <property type="evidence" value="ECO:0007669"/>
    <property type="project" value="TreeGrafter"/>
</dbReference>
<evidence type="ECO:0000256" key="2">
    <source>
        <dbReference type="ARBA" id="ARBA00023155"/>
    </source>
</evidence>
<evidence type="ECO:0000256" key="5">
    <source>
        <dbReference type="SAM" id="MobiDB-lite"/>
    </source>
</evidence>
<dbReference type="AlphaFoldDB" id="A0A2S5B4I4"/>
<keyword evidence="8" id="KW-1185">Reference proteome</keyword>
<feature type="compositionally biased region" description="Polar residues" evidence="5">
    <location>
        <begin position="882"/>
        <end position="900"/>
    </location>
</feature>
<feature type="DNA-binding region" description="Homeobox" evidence="3">
    <location>
        <begin position="349"/>
        <end position="408"/>
    </location>
</feature>
<protein>
    <recommendedName>
        <fullName evidence="6">Homeobox domain-containing protein</fullName>
    </recommendedName>
</protein>
<dbReference type="STRING" id="741276.A0A2S5B4I4"/>
<comment type="caution">
    <text evidence="7">The sequence shown here is derived from an EMBL/GenBank/DDBJ whole genome shotgun (WGS) entry which is preliminary data.</text>
</comment>
<dbReference type="InterPro" id="IPR009057">
    <property type="entry name" value="Homeodomain-like_sf"/>
</dbReference>
<sequence length="940" mass="99709">MATRGPAEPSVLPINTAGHLASPRPVASTSSAAMPDNRSIAGHARARASISDLADITEQVFGTPNAYPGPPPSHFFPSVSKQDRERLKQARIAREAASSPAPSQRQSLGATAHYGQGGSRDRSPAAAGLPADQQRCTAQAGSPLISDQRAPGRQDQSGLAATGLFDPVRRPVANPTSQAEADAIFALQQAGVGAGGSGGTKRKIRDVERANWDAASELVRLESERASTERERAATSHQERRRPSPPTIAGQSPMSLDREKTPTPGMLLTAAPIPVDAPGGLDKGKRRSDPQSVDFALRRESTLTMSEASDGEDGAAMDDEDDDASVMTGRTGVSAGGNGSDTSGKEPAKKRSRTLTTPAQTAVLNALLAKTRFPSTETREEVGRQIGMSARRVQIWFQNRRQSQKRQREREAQEELAAARAARAIMSAQAQHMVGYPVRMHTAYDPAQGAFVQSAQFYPPLQPKPLQTEYILANGHGPPAGYHLVQSRAGDERLYAVPAAPPPQQVMIPIQTGDPRYPPTYIPAQRPSYDEEQYHRRMSLGGGGQGDIPVHVLPAPRHAQPIPVMQQQQQIFPSKLYFPHVPRQQISSAQRSGQPYAGQPVPASAATQLPQPPPSSASSNGEVKLPPISTMFAREAQSALPDSREAKPSVMSPGEHAPMFSHSPFSPPPPAHATISGLQSRQPLPSPGGAPQQSHHARAVFSPEPASSFERLRISGEPSRSAGGGYFGMADSSRALCFVDRPPSDRMQPPRDVLDMAVDVMADHSSRALPPRHVLPPLRSVFSDTFVKGSAAGASEADQALTRPIRPPGSARTESTTSASGQRLPPLSTLAAPASPQRDPALVSPLSNASRTTLSTAASFDFGRPPAGSYRAERFDFPGPSLVQSTSNSTISPQKNNGSAGESVGAEDEPDFWRDRGDSVGTGETSLASADTHGAPVPTK</sequence>
<feature type="region of interest" description="Disordered" evidence="5">
    <location>
        <begin position="219"/>
        <end position="355"/>
    </location>
</feature>
<feature type="region of interest" description="Disordered" evidence="5">
    <location>
        <begin position="585"/>
        <end position="726"/>
    </location>
</feature>
<comment type="subcellular location">
    <subcellularLocation>
        <location evidence="3 4">Nucleus</location>
    </subcellularLocation>
</comment>
<name>A0A2S5B4I4_9BASI</name>
<feature type="compositionally biased region" description="Basic and acidic residues" evidence="5">
    <location>
        <begin position="81"/>
        <end position="94"/>
    </location>
</feature>
<feature type="region of interest" description="Disordered" evidence="5">
    <location>
        <begin position="792"/>
        <end position="940"/>
    </location>
</feature>
<dbReference type="InterPro" id="IPR001356">
    <property type="entry name" value="HD"/>
</dbReference>
<dbReference type="OrthoDB" id="6159439at2759"/>
<feature type="compositionally biased region" description="Acidic residues" evidence="5">
    <location>
        <begin position="309"/>
        <end position="324"/>
    </location>
</feature>
<proteinExistence type="predicted"/>
<dbReference type="EMBL" id="PJQD01000075">
    <property type="protein sequence ID" value="POY71621.1"/>
    <property type="molecule type" value="Genomic_DNA"/>
</dbReference>
<evidence type="ECO:0000259" key="6">
    <source>
        <dbReference type="PROSITE" id="PS50071"/>
    </source>
</evidence>
<keyword evidence="2 3" id="KW-0371">Homeobox</keyword>
<evidence type="ECO:0000313" key="7">
    <source>
        <dbReference type="EMBL" id="POY71621.1"/>
    </source>
</evidence>
<dbReference type="PANTHER" id="PTHR24324:SF9">
    <property type="entry name" value="HOMEOBOX DOMAIN-CONTAINING PROTEIN"/>
    <property type="match status" value="1"/>
</dbReference>